<comment type="similarity">
    <text evidence="1">Belongs to the leucine-binding protein family.</text>
</comment>
<evidence type="ECO:0000313" key="5">
    <source>
        <dbReference type="EMBL" id="RAG84469.1"/>
    </source>
</evidence>
<dbReference type="RefSeq" id="WP_111501778.1">
    <property type="nucleotide sequence ID" value="NZ_QKYN01000065.1"/>
</dbReference>
<gene>
    <name evidence="5" type="ORF">DN069_16595</name>
</gene>
<dbReference type="InterPro" id="IPR028081">
    <property type="entry name" value="Leu-bd"/>
</dbReference>
<evidence type="ECO:0000256" key="1">
    <source>
        <dbReference type="ARBA" id="ARBA00010062"/>
    </source>
</evidence>
<evidence type="ECO:0000256" key="3">
    <source>
        <dbReference type="SAM" id="SignalP"/>
    </source>
</evidence>
<evidence type="ECO:0000313" key="6">
    <source>
        <dbReference type="Proteomes" id="UP000248889"/>
    </source>
</evidence>
<protein>
    <submittedName>
        <fullName evidence="5">Branched-chain amino acid ABC transporter substrate-binding protein</fullName>
    </submittedName>
</protein>
<dbReference type="EMBL" id="QKYN01000065">
    <property type="protein sequence ID" value="RAG84469.1"/>
    <property type="molecule type" value="Genomic_DNA"/>
</dbReference>
<feature type="signal peptide" evidence="3">
    <location>
        <begin position="1"/>
        <end position="22"/>
    </location>
</feature>
<dbReference type="PROSITE" id="PS51257">
    <property type="entry name" value="PROKAR_LIPOPROTEIN"/>
    <property type="match status" value="1"/>
</dbReference>
<dbReference type="PANTHER" id="PTHR47151:SF2">
    <property type="entry name" value="AMINO ACID BINDING PROTEIN"/>
    <property type="match status" value="1"/>
</dbReference>
<organism evidence="5 6">
    <name type="scientific">Streptacidiphilus pinicola</name>
    <dbReference type="NCBI Taxonomy" id="2219663"/>
    <lineage>
        <taxon>Bacteria</taxon>
        <taxon>Bacillati</taxon>
        <taxon>Actinomycetota</taxon>
        <taxon>Actinomycetes</taxon>
        <taxon>Kitasatosporales</taxon>
        <taxon>Streptomycetaceae</taxon>
        <taxon>Streptacidiphilus</taxon>
    </lineage>
</organism>
<dbReference type="Pfam" id="PF13458">
    <property type="entry name" value="Peripla_BP_6"/>
    <property type="match status" value="1"/>
</dbReference>
<accession>A0A2X0KAR9</accession>
<name>A0A2X0KAR9_9ACTN</name>
<dbReference type="Proteomes" id="UP000248889">
    <property type="component" value="Unassembled WGS sequence"/>
</dbReference>
<dbReference type="Gene3D" id="3.40.50.2300">
    <property type="match status" value="2"/>
</dbReference>
<proteinExistence type="inferred from homology"/>
<keyword evidence="6" id="KW-1185">Reference proteome</keyword>
<dbReference type="CDD" id="cd06342">
    <property type="entry name" value="PBP1_ABC_LIVBP-like"/>
    <property type="match status" value="1"/>
</dbReference>
<dbReference type="SUPFAM" id="SSF53822">
    <property type="entry name" value="Periplasmic binding protein-like I"/>
    <property type="match status" value="1"/>
</dbReference>
<dbReference type="InterPro" id="IPR028082">
    <property type="entry name" value="Peripla_BP_I"/>
</dbReference>
<dbReference type="PANTHER" id="PTHR47151">
    <property type="entry name" value="LEU/ILE/VAL-BINDING ABC TRANSPORTER SUBUNIT"/>
    <property type="match status" value="1"/>
</dbReference>
<dbReference type="AlphaFoldDB" id="A0A2X0KAR9"/>
<evidence type="ECO:0000259" key="4">
    <source>
        <dbReference type="Pfam" id="PF13458"/>
    </source>
</evidence>
<feature type="chain" id="PRO_5038502598" evidence="3">
    <location>
        <begin position="23"/>
        <end position="410"/>
    </location>
</feature>
<comment type="caution">
    <text evidence="5">The sequence shown here is derived from an EMBL/GenBank/DDBJ whole genome shotgun (WGS) entry which is preliminary data.</text>
</comment>
<feature type="domain" description="Leucine-binding protein" evidence="4">
    <location>
        <begin position="40"/>
        <end position="397"/>
    </location>
</feature>
<sequence>MRNRSLLVLTAIAATGTLTLTACGSRASNSGSSGGSGSTTVTIGVDAPLTGSLSALGIGIQNSVDLAVKTANKTNEVPGVTFKIEAMDDKAAPQQGSLNATQLVGDSSVLGVVGPLNSGVALTMQKTFNNANLVEVSPANTNPALTQGPNWQTGTKARPFASYFRTATTDAIQGPFAAQFAYSTLGKKKVFLVDNKDAYGVGLVGTFKDEFTKLGGSVAGQDHVTSGASDFSSTVNAIKSSGADFVYFGGEYPDAAPLTKQLKAGGDNIPMIGGDGNYDPTYVKLAGTAANGDYATSVGAPVESLPSAQTFVANYKAGGYSQAYGAYGGYSYDSAWAIIEAVKAVVSANSGKLPSNPRAAVEKAMGSVSFSGVTGTVAFDQYGDATNKQLTVYGVKNGLWATIKTGTFSG</sequence>
<keyword evidence="2 3" id="KW-0732">Signal</keyword>
<evidence type="ECO:0000256" key="2">
    <source>
        <dbReference type="ARBA" id="ARBA00022729"/>
    </source>
</evidence>
<reference evidence="5 6" key="1">
    <citation type="submission" date="2018-06" db="EMBL/GenBank/DDBJ databases">
        <title>Streptacidiphilus pinicola sp. nov., isolated from pine grove soil.</title>
        <authorList>
            <person name="Roh S.G."/>
            <person name="Park S."/>
            <person name="Kim M.-K."/>
            <person name="Yun B.-R."/>
            <person name="Park J."/>
            <person name="Kim M.J."/>
            <person name="Kim Y.S."/>
            <person name="Kim S.B."/>
        </authorList>
    </citation>
    <scope>NUCLEOTIDE SEQUENCE [LARGE SCALE GENOMIC DNA]</scope>
    <source>
        <strain evidence="5 6">MMS16-CNU450</strain>
    </source>
</reference>
<dbReference type="OrthoDB" id="9772589at2"/>